<feature type="compositionally biased region" description="Low complexity" evidence="1">
    <location>
        <begin position="804"/>
        <end position="815"/>
    </location>
</feature>
<feature type="compositionally biased region" description="Polar residues" evidence="1">
    <location>
        <begin position="88"/>
        <end position="100"/>
    </location>
</feature>
<feature type="compositionally biased region" description="Low complexity" evidence="1">
    <location>
        <begin position="11"/>
        <end position="38"/>
    </location>
</feature>
<reference evidence="3" key="1">
    <citation type="journal article" date="2014" name="Proc. Natl. Acad. Sci. U.S.A.">
        <title>Extensive sampling of basidiomycete genomes demonstrates inadequacy of the white-rot/brown-rot paradigm for wood decay fungi.</title>
        <authorList>
            <person name="Riley R."/>
            <person name="Salamov A.A."/>
            <person name="Brown D.W."/>
            <person name="Nagy L.G."/>
            <person name="Floudas D."/>
            <person name="Held B.W."/>
            <person name="Levasseur A."/>
            <person name="Lombard V."/>
            <person name="Morin E."/>
            <person name="Otillar R."/>
            <person name="Lindquist E.A."/>
            <person name="Sun H."/>
            <person name="LaButti K.M."/>
            <person name="Schmutz J."/>
            <person name="Jabbour D."/>
            <person name="Luo H."/>
            <person name="Baker S.E."/>
            <person name="Pisabarro A.G."/>
            <person name="Walton J.D."/>
            <person name="Blanchette R.A."/>
            <person name="Henrissat B."/>
            <person name="Martin F."/>
            <person name="Cullen D."/>
            <person name="Hibbett D.S."/>
            <person name="Grigoriev I.V."/>
        </authorList>
    </citation>
    <scope>NUCLEOTIDE SEQUENCE [LARGE SCALE GENOMIC DNA]</scope>
    <source>
        <strain evidence="3">MUCL 33604</strain>
    </source>
</reference>
<feature type="region of interest" description="Disordered" evidence="1">
    <location>
        <begin position="88"/>
        <end position="215"/>
    </location>
</feature>
<protein>
    <submittedName>
        <fullName evidence="2">Uncharacterized protein</fullName>
    </submittedName>
</protein>
<feature type="compositionally biased region" description="Low complexity" evidence="1">
    <location>
        <begin position="390"/>
        <end position="399"/>
    </location>
</feature>
<feature type="region of interest" description="Disordered" evidence="1">
    <location>
        <begin position="451"/>
        <end position="470"/>
    </location>
</feature>
<feature type="compositionally biased region" description="Polar residues" evidence="1">
    <location>
        <begin position="326"/>
        <end position="346"/>
    </location>
</feature>
<feature type="compositionally biased region" description="Pro residues" evidence="1">
    <location>
        <begin position="276"/>
        <end position="294"/>
    </location>
</feature>
<feature type="compositionally biased region" description="Polar residues" evidence="1">
    <location>
        <begin position="1"/>
        <end position="10"/>
    </location>
</feature>
<dbReference type="HOGENOM" id="CLU_310361_0_0_1"/>
<feature type="compositionally biased region" description="Low complexity" evidence="1">
    <location>
        <begin position="248"/>
        <end position="260"/>
    </location>
</feature>
<feature type="region of interest" description="Disordered" evidence="1">
    <location>
        <begin position="1"/>
        <end position="38"/>
    </location>
</feature>
<accession>A0A067QD79</accession>
<gene>
    <name evidence="2" type="ORF">JAAARDRAFT_217301</name>
</gene>
<feature type="region of interest" description="Disordered" evidence="1">
    <location>
        <begin position="874"/>
        <end position="948"/>
    </location>
</feature>
<proteinExistence type="predicted"/>
<dbReference type="AlphaFoldDB" id="A0A067QD79"/>
<feature type="compositionally biased region" description="Polar residues" evidence="1">
    <location>
        <begin position="109"/>
        <end position="211"/>
    </location>
</feature>
<dbReference type="STRING" id="933084.A0A067QD79"/>
<feature type="region of interest" description="Disordered" evidence="1">
    <location>
        <begin position="487"/>
        <end position="514"/>
    </location>
</feature>
<sequence length="948" mass="100806">MQSIFNRNPGQQYMSSLQQQQMSNVSQPASAPPIVSASPFASNTAFTQQHGGPYYQYSAQHQSYYGQTLQTPVATFQNYQGGSTTIPAASARAQTSSHVPPQTKVPPAASSNTTPASHPRNANVSHVNPTVTSTQASIASATQPQSQPIVANSSKTTPSTSADPNSSTPAMPRPSSSAPGATQADNDSSTASRPTTVPHPTQTGSSSQPDSQRAEIHRMSAAALKAHVSKMDPEQHRAFVQHLRRIAGDSGPSVPSDSSARVPVWPALTPQSHPNPEAPQPAPPPRLPTNPTAPPANIIAIPPAPSAGGRNQKTSAPDPAPRAGSLQINASQQGAYNSNAGANNRQAVPPGSGPIPYGSAPSAQRPAHWNVAPLQYPHSSSGAQPHHHTPSSVSYPSSSPSPFVYYVPSPLPPAASSTQLPHPNAHAPPASTPASKTSSLPHGQTVMTIPLVPWNPPNGPSRVPTTPAKADRARLARDILRSLQKGSIPAPRTAASSVRVEDLRPPAPSAIPQNEVPEPLITAKAHNATSADEPAKLHEIIDVDKDQPMDIDSDIATSKTTLSLDATLDIPKPTESSPAITQLVDDTNIGKRKLGDLETAVELIKEDLIKKKQRLEHETNDIHIYEYFDLVNDADAPDANVESHEALTQEDEEESHGAEVGLDGVNIDEHFDLAGEPDVIAVAEEEVEVLVEGVEEDELVDPDATEDELEQDIGRDKTVLVHPHVDEEDELVDVPPDVEPPPPSPLQVTPPRSASPTPDLVPLPLSSAQPDPGTSIVEIASPLPTSPKSKRSSLVAAATPVKQPLFLPSPTSSPSQGDALEDGVPAQEDGRWNVVDKSSSPPIPLPKMNPRKKRPKVEVYVLVPPVPEWLKRARESEKAKKWKKPHLIGPEDHGKSSIRQKPSRPDSLPIVIISSDDDDDEANKSKGARVEEQAEQSRQKGCGARRRR</sequence>
<organism evidence="2 3">
    <name type="scientific">Jaapia argillacea MUCL 33604</name>
    <dbReference type="NCBI Taxonomy" id="933084"/>
    <lineage>
        <taxon>Eukaryota</taxon>
        <taxon>Fungi</taxon>
        <taxon>Dikarya</taxon>
        <taxon>Basidiomycota</taxon>
        <taxon>Agaricomycotina</taxon>
        <taxon>Agaricomycetes</taxon>
        <taxon>Agaricomycetidae</taxon>
        <taxon>Jaapiales</taxon>
        <taxon>Jaapiaceae</taxon>
        <taxon>Jaapia</taxon>
    </lineage>
</organism>
<evidence type="ECO:0000313" key="2">
    <source>
        <dbReference type="EMBL" id="KDQ64135.1"/>
    </source>
</evidence>
<evidence type="ECO:0000256" key="1">
    <source>
        <dbReference type="SAM" id="MobiDB-lite"/>
    </source>
</evidence>
<feature type="region of interest" description="Disordered" evidence="1">
    <location>
        <begin position="247"/>
        <end position="399"/>
    </location>
</feature>
<feature type="compositionally biased region" description="Basic and acidic residues" evidence="1">
    <location>
        <begin position="922"/>
        <end position="938"/>
    </location>
</feature>
<feature type="compositionally biased region" description="Low complexity" evidence="1">
    <location>
        <begin position="420"/>
        <end position="441"/>
    </location>
</feature>
<dbReference type="EMBL" id="KL197709">
    <property type="protein sequence ID" value="KDQ64135.1"/>
    <property type="molecule type" value="Genomic_DNA"/>
</dbReference>
<feature type="region of interest" description="Disordered" evidence="1">
    <location>
        <begin position="729"/>
        <end position="857"/>
    </location>
</feature>
<evidence type="ECO:0000313" key="3">
    <source>
        <dbReference type="Proteomes" id="UP000027265"/>
    </source>
</evidence>
<name>A0A067QD79_9AGAM</name>
<feature type="region of interest" description="Disordered" evidence="1">
    <location>
        <begin position="414"/>
        <end position="442"/>
    </location>
</feature>
<keyword evidence="3" id="KW-1185">Reference proteome</keyword>
<dbReference type="Proteomes" id="UP000027265">
    <property type="component" value="Unassembled WGS sequence"/>
</dbReference>
<dbReference type="InParanoid" id="A0A067QD79"/>